<evidence type="ECO:0000259" key="6">
    <source>
        <dbReference type="Pfam" id="PF00441"/>
    </source>
</evidence>
<evidence type="ECO:0000256" key="4">
    <source>
        <dbReference type="ARBA" id="ARBA00022827"/>
    </source>
</evidence>
<keyword evidence="10" id="KW-1185">Reference proteome</keyword>
<evidence type="ECO:0000259" key="7">
    <source>
        <dbReference type="Pfam" id="PF02770"/>
    </source>
</evidence>
<dbReference type="InterPro" id="IPR009075">
    <property type="entry name" value="AcylCo_DH/oxidase_C"/>
</dbReference>
<evidence type="ECO:0000259" key="8">
    <source>
        <dbReference type="Pfam" id="PF02771"/>
    </source>
</evidence>
<gene>
    <name evidence="9" type="ORF">AB4876_06900</name>
</gene>
<evidence type="ECO:0000313" key="9">
    <source>
        <dbReference type="EMBL" id="MEX1668633.1"/>
    </source>
</evidence>
<dbReference type="Gene3D" id="2.40.110.10">
    <property type="entry name" value="Butyryl-CoA Dehydrogenase, subunit A, domain 2"/>
    <property type="match status" value="1"/>
</dbReference>
<dbReference type="PROSITE" id="PS00073">
    <property type="entry name" value="ACYL_COA_DH_2"/>
    <property type="match status" value="1"/>
</dbReference>
<dbReference type="Proteomes" id="UP001557485">
    <property type="component" value="Unassembled WGS sequence"/>
</dbReference>
<feature type="domain" description="Acyl-CoA oxidase/dehydrogenase middle" evidence="7">
    <location>
        <begin position="123"/>
        <end position="218"/>
    </location>
</feature>
<accession>A0ABV3U3Y4</accession>
<protein>
    <submittedName>
        <fullName evidence="9">Acyl-CoA dehydrogenase family protein</fullName>
    </submittedName>
</protein>
<feature type="domain" description="Acyl-CoA dehydrogenase/oxidase N-terminal" evidence="8">
    <location>
        <begin position="7"/>
        <end position="119"/>
    </location>
</feature>
<dbReference type="InterPro" id="IPR009100">
    <property type="entry name" value="AcylCoA_DH/oxidase_NM_dom_sf"/>
</dbReference>
<dbReference type="Pfam" id="PF02770">
    <property type="entry name" value="Acyl-CoA_dh_M"/>
    <property type="match status" value="1"/>
</dbReference>
<dbReference type="InterPro" id="IPR046373">
    <property type="entry name" value="Acyl-CoA_Oxase/DH_mid-dom_sf"/>
</dbReference>
<dbReference type="InterPro" id="IPR037069">
    <property type="entry name" value="AcylCoA_DH/ox_N_sf"/>
</dbReference>
<dbReference type="InterPro" id="IPR013786">
    <property type="entry name" value="AcylCoA_DH/ox_N"/>
</dbReference>
<comment type="similarity">
    <text evidence="2 5">Belongs to the acyl-CoA dehydrogenase family.</text>
</comment>
<proteinExistence type="inferred from homology"/>
<dbReference type="Gene3D" id="1.20.140.10">
    <property type="entry name" value="Butyryl-CoA Dehydrogenase, subunit A, domain 3"/>
    <property type="match status" value="1"/>
</dbReference>
<name>A0ABV3U3Y4_9GAMM</name>
<dbReference type="SUPFAM" id="SSF56645">
    <property type="entry name" value="Acyl-CoA dehydrogenase NM domain-like"/>
    <property type="match status" value="1"/>
</dbReference>
<sequence>MLPRDFTEEQQMFRSAYRKFLEQEVVPNIDTWREQGIVDREMFKKAGDQGFLMVWPDEQYGGMGDRDFRFEQIIIEETANVYGGDWANTLHSRLVAPYIDRFGSDEQKARFLPRCVSGEIILAVAMTEPDAGSDLAGMRAVAKDMGDHWLLSGNKTYITNGINSDVVIVAAKTDPENNPHAMGLFLVERGMEGFERGRNLKKMGMKAQDTAELFFNEVRVPKENVLGDPTLGFLYLMEGLAEERLIGACGFLSGAQKAFEVTREFCMQRKVFGKPLSKMQNTQFKMAELRTEIDVAQAYVDQCVAVHNRGALTAEDAAKAKLYTSELLCRMVDEGVQLHGGAGYMDEYPISRMYCDARITRIFAGTSEIMKLIIAREVFAENFVEFVDRA</sequence>
<keyword evidence="5" id="KW-0560">Oxidoreductase</keyword>
<feature type="domain" description="Acyl-CoA dehydrogenase/oxidase C-terminal" evidence="6">
    <location>
        <begin position="232"/>
        <end position="378"/>
    </location>
</feature>
<dbReference type="PROSITE" id="PS00072">
    <property type="entry name" value="ACYL_COA_DH_1"/>
    <property type="match status" value="1"/>
</dbReference>
<evidence type="ECO:0000256" key="3">
    <source>
        <dbReference type="ARBA" id="ARBA00022630"/>
    </source>
</evidence>
<dbReference type="InterPro" id="IPR006091">
    <property type="entry name" value="Acyl-CoA_Oxase/DH_mid-dom"/>
</dbReference>
<evidence type="ECO:0000256" key="1">
    <source>
        <dbReference type="ARBA" id="ARBA00001974"/>
    </source>
</evidence>
<keyword evidence="3 5" id="KW-0285">Flavoprotein</keyword>
<dbReference type="Pfam" id="PF00441">
    <property type="entry name" value="Acyl-CoA_dh_1"/>
    <property type="match status" value="1"/>
</dbReference>
<dbReference type="EMBL" id="JBFRYA010000005">
    <property type="protein sequence ID" value="MEX1668633.1"/>
    <property type="molecule type" value="Genomic_DNA"/>
</dbReference>
<evidence type="ECO:0000256" key="2">
    <source>
        <dbReference type="ARBA" id="ARBA00009347"/>
    </source>
</evidence>
<dbReference type="PANTHER" id="PTHR43884">
    <property type="entry name" value="ACYL-COA DEHYDROGENASE"/>
    <property type="match status" value="1"/>
</dbReference>
<dbReference type="InterPro" id="IPR036250">
    <property type="entry name" value="AcylCo_DH-like_C"/>
</dbReference>
<dbReference type="Pfam" id="PF02771">
    <property type="entry name" value="Acyl-CoA_dh_N"/>
    <property type="match status" value="1"/>
</dbReference>
<dbReference type="InterPro" id="IPR006089">
    <property type="entry name" value="Acyl-CoA_DH_CS"/>
</dbReference>
<dbReference type="PANTHER" id="PTHR43884:SF12">
    <property type="entry name" value="ISOVALERYL-COA DEHYDROGENASE, MITOCHONDRIAL-RELATED"/>
    <property type="match status" value="1"/>
</dbReference>
<dbReference type="RefSeq" id="WP_368380921.1">
    <property type="nucleotide sequence ID" value="NZ_JBFRYA010000005.1"/>
</dbReference>
<reference evidence="9 10" key="1">
    <citation type="journal article" date="2011" name="Int. J. Syst. Evol. Microbiol.">
        <title>Zhongshania antarctica gen. nov., sp. nov. and Zhongshania guokunii sp. nov., gammaproteobacteria respectively isolated from coastal attached (fast) ice and surface seawater of the Antarctic.</title>
        <authorList>
            <person name="Li H.J."/>
            <person name="Zhang X.Y."/>
            <person name="Chen C.X."/>
            <person name="Zhang Y.J."/>
            <person name="Gao Z.M."/>
            <person name="Yu Y."/>
            <person name="Chen X.L."/>
            <person name="Chen B."/>
            <person name="Zhang Y.Z."/>
        </authorList>
    </citation>
    <scope>NUCLEOTIDE SEQUENCE [LARGE SCALE GENOMIC DNA]</scope>
    <source>
        <strain evidence="9 10">ZS6-22T</strain>
    </source>
</reference>
<dbReference type="SUPFAM" id="SSF47203">
    <property type="entry name" value="Acyl-CoA dehydrogenase C-terminal domain-like"/>
    <property type="match status" value="1"/>
</dbReference>
<evidence type="ECO:0000313" key="10">
    <source>
        <dbReference type="Proteomes" id="UP001557485"/>
    </source>
</evidence>
<keyword evidence="4 5" id="KW-0274">FAD</keyword>
<organism evidence="9 10">
    <name type="scientific">Zhongshania guokunii</name>
    <dbReference type="NCBI Taxonomy" id="641783"/>
    <lineage>
        <taxon>Bacteria</taxon>
        <taxon>Pseudomonadati</taxon>
        <taxon>Pseudomonadota</taxon>
        <taxon>Gammaproteobacteria</taxon>
        <taxon>Cellvibrionales</taxon>
        <taxon>Spongiibacteraceae</taxon>
        <taxon>Zhongshania</taxon>
    </lineage>
</organism>
<dbReference type="Gene3D" id="1.10.540.10">
    <property type="entry name" value="Acyl-CoA dehydrogenase/oxidase, N-terminal domain"/>
    <property type="match status" value="1"/>
</dbReference>
<comment type="cofactor">
    <cofactor evidence="1 5">
        <name>FAD</name>
        <dbReference type="ChEBI" id="CHEBI:57692"/>
    </cofactor>
</comment>
<evidence type="ECO:0000256" key="5">
    <source>
        <dbReference type="RuleBase" id="RU362125"/>
    </source>
</evidence>
<comment type="caution">
    <text evidence="9">The sequence shown here is derived from an EMBL/GenBank/DDBJ whole genome shotgun (WGS) entry which is preliminary data.</text>
</comment>